<evidence type="ECO:0000313" key="3">
    <source>
        <dbReference type="Proteomes" id="UP000531216"/>
    </source>
</evidence>
<comment type="caution">
    <text evidence="2">The sequence shown here is derived from an EMBL/GenBank/DDBJ whole genome shotgun (WGS) entry which is preliminary data.</text>
</comment>
<dbReference type="PROSITE" id="PS51186">
    <property type="entry name" value="GNAT"/>
    <property type="match status" value="1"/>
</dbReference>
<feature type="domain" description="N-acetyltransferase" evidence="1">
    <location>
        <begin position="10"/>
        <end position="171"/>
    </location>
</feature>
<dbReference type="SUPFAM" id="SSF55729">
    <property type="entry name" value="Acyl-CoA N-acyltransferases (Nat)"/>
    <property type="match status" value="1"/>
</dbReference>
<gene>
    <name evidence="2" type="ORF">GGR05_002600</name>
</gene>
<keyword evidence="2" id="KW-0808">Transferase</keyword>
<dbReference type="Pfam" id="PF00583">
    <property type="entry name" value="Acetyltransf_1"/>
    <property type="match status" value="1"/>
</dbReference>
<sequence>MSVDGAPVAADWRGMVPSDTAAVVSLADRVHPTFHEDEAVFRDRLSLFPDGSLVLAAPGGGLAAYAIAYPVRRFVPPPLDTVLGRLPEGADALYIHDVAVAPEWRGRGLAEPAIERLLALAEPFGAAVLVSVYGTPPFWARHGFRPVEDEALTSKLASYGEDAVFMLRETMKEG</sequence>
<dbReference type="AlphaFoldDB" id="A0A7W6BZ83"/>
<protein>
    <submittedName>
        <fullName evidence="2">Putative N-acetyltransferase YhbS</fullName>
    </submittedName>
</protein>
<dbReference type="CDD" id="cd04301">
    <property type="entry name" value="NAT_SF"/>
    <property type="match status" value="1"/>
</dbReference>
<dbReference type="Gene3D" id="3.40.630.30">
    <property type="match status" value="1"/>
</dbReference>
<dbReference type="GO" id="GO:0016747">
    <property type="term" value="F:acyltransferase activity, transferring groups other than amino-acyl groups"/>
    <property type="evidence" value="ECO:0007669"/>
    <property type="project" value="InterPro"/>
</dbReference>
<name>A0A7W6BZ83_9HYPH</name>
<dbReference type="EMBL" id="JACIDO010000005">
    <property type="protein sequence ID" value="MBB3936446.1"/>
    <property type="molecule type" value="Genomic_DNA"/>
</dbReference>
<dbReference type="Proteomes" id="UP000531216">
    <property type="component" value="Unassembled WGS sequence"/>
</dbReference>
<evidence type="ECO:0000313" key="2">
    <source>
        <dbReference type="EMBL" id="MBB3936446.1"/>
    </source>
</evidence>
<keyword evidence="3" id="KW-1185">Reference proteome</keyword>
<organism evidence="2 3">
    <name type="scientific">Aureimonas phyllosphaerae</name>
    <dbReference type="NCBI Taxonomy" id="1166078"/>
    <lineage>
        <taxon>Bacteria</taxon>
        <taxon>Pseudomonadati</taxon>
        <taxon>Pseudomonadota</taxon>
        <taxon>Alphaproteobacteria</taxon>
        <taxon>Hyphomicrobiales</taxon>
        <taxon>Aurantimonadaceae</taxon>
        <taxon>Aureimonas</taxon>
    </lineage>
</organism>
<dbReference type="InterPro" id="IPR000182">
    <property type="entry name" value="GNAT_dom"/>
</dbReference>
<proteinExistence type="predicted"/>
<accession>A0A7W6BZ83</accession>
<evidence type="ECO:0000259" key="1">
    <source>
        <dbReference type="PROSITE" id="PS51186"/>
    </source>
</evidence>
<reference evidence="2 3" key="1">
    <citation type="submission" date="2020-08" db="EMBL/GenBank/DDBJ databases">
        <title>Genomic Encyclopedia of Type Strains, Phase IV (KMG-IV): sequencing the most valuable type-strain genomes for metagenomic binning, comparative biology and taxonomic classification.</title>
        <authorList>
            <person name="Goeker M."/>
        </authorList>
    </citation>
    <scope>NUCLEOTIDE SEQUENCE [LARGE SCALE GENOMIC DNA]</scope>
    <source>
        <strain evidence="2 3">DSM 25024</strain>
    </source>
</reference>
<dbReference type="InterPro" id="IPR016181">
    <property type="entry name" value="Acyl_CoA_acyltransferase"/>
</dbReference>
<dbReference type="RefSeq" id="WP_210185785.1">
    <property type="nucleotide sequence ID" value="NZ_FOOA01000007.1"/>
</dbReference>